<dbReference type="EMBL" id="BAAAFH010000007">
    <property type="protein sequence ID" value="GAA0875035.1"/>
    <property type="molecule type" value="Genomic_DNA"/>
</dbReference>
<comment type="caution">
    <text evidence="1">The sequence shown here is derived from an EMBL/GenBank/DDBJ whole genome shotgun (WGS) entry which is preliminary data.</text>
</comment>
<gene>
    <name evidence="1" type="ORF">GCM10009118_14430</name>
</gene>
<accession>A0ABP3Y0F7</accession>
<evidence type="ECO:0000313" key="2">
    <source>
        <dbReference type="Proteomes" id="UP001501126"/>
    </source>
</evidence>
<protein>
    <submittedName>
        <fullName evidence="1">Uncharacterized protein</fullName>
    </submittedName>
</protein>
<evidence type="ECO:0000313" key="1">
    <source>
        <dbReference type="EMBL" id="GAA0875035.1"/>
    </source>
</evidence>
<dbReference type="Proteomes" id="UP001501126">
    <property type="component" value="Unassembled WGS sequence"/>
</dbReference>
<proteinExistence type="predicted"/>
<organism evidence="1 2">
    <name type="scientific">Wandonia haliotis</name>
    <dbReference type="NCBI Taxonomy" id="574963"/>
    <lineage>
        <taxon>Bacteria</taxon>
        <taxon>Pseudomonadati</taxon>
        <taxon>Bacteroidota</taxon>
        <taxon>Flavobacteriia</taxon>
        <taxon>Flavobacteriales</taxon>
        <taxon>Crocinitomicaceae</taxon>
        <taxon>Wandonia</taxon>
    </lineage>
</organism>
<reference evidence="2" key="1">
    <citation type="journal article" date="2019" name="Int. J. Syst. Evol. Microbiol.">
        <title>The Global Catalogue of Microorganisms (GCM) 10K type strain sequencing project: providing services to taxonomists for standard genome sequencing and annotation.</title>
        <authorList>
            <consortium name="The Broad Institute Genomics Platform"/>
            <consortium name="The Broad Institute Genome Sequencing Center for Infectious Disease"/>
            <person name="Wu L."/>
            <person name="Ma J."/>
        </authorList>
    </citation>
    <scope>NUCLEOTIDE SEQUENCE [LARGE SCALE GENOMIC DNA]</scope>
    <source>
        <strain evidence="2">JCM 16083</strain>
    </source>
</reference>
<keyword evidence="2" id="KW-1185">Reference proteome</keyword>
<sequence>MNIFLEKQFIFNSSIDEISKNKDLLDSFFSIKASDGSFSLTSTFFKNNNRVTPKDFSSTIDLLNSSIHEIKCHPNYILFRKFNRTINFEFSWSEWAIAYNLKSTEDLNTNYSKVTYSQTIDDHWKIIQITKSID</sequence>
<name>A0ABP3Y0F7_9FLAO</name>